<proteinExistence type="predicted"/>
<dbReference type="AlphaFoldDB" id="A0A949U4G1"/>
<keyword evidence="2" id="KW-1185">Reference proteome</keyword>
<gene>
    <name evidence="1" type="ORF">I6U48_25780</name>
</gene>
<sequence length="95" mass="11531">MMQSKKNVEPNLRKKLILYVNKHFKNQYEALESLGYKKLEEAYKYNGDYYETFEKDGELYVYREMDCCNNYIYNVFISPLEERNKDKDMLALVQS</sequence>
<evidence type="ECO:0000313" key="2">
    <source>
        <dbReference type="Proteomes" id="UP000694308"/>
    </source>
</evidence>
<dbReference type="Proteomes" id="UP000694308">
    <property type="component" value="Unassembled WGS sequence"/>
</dbReference>
<name>A0A949U4G1_9CLOT</name>
<dbReference type="EMBL" id="JAEEGC010000168">
    <property type="protein sequence ID" value="MBV7276298.1"/>
    <property type="molecule type" value="Genomic_DNA"/>
</dbReference>
<organism evidence="1 2">
    <name type="scientific">Clostridium thailandense</name>
    <dbReference type="NCBI Taxonomy" id="2794346"/>
    <lineage>
        <taxon>Bacteria</taxon>
        <taxon>Bacillati</taxon>
        <taxon>Bacillota</taxon>
        <taxon>Clostridia</taxon>
        <taxon>Eubacteriales</taxon>
        <taxon>Clostridiaceae</taxon>
        <taxon>Clostridium</taxon>
    </lineage>
</organism>
<evidence type="ECO:0000313" key="1">
    <source>
        <dbReference type="EMBL" id="MBV7276298.1"/>
    </source>
</evidence>
<reference evidence="1" key="1">
    <citation type="submission" date="2020-12" db="EMBL/GenBank/DDBJ databases">
        <title>Clostridium thailandense sp. nov., a novel acetogenic bacterium isolated from peat land soil in Thailand.</title>
        <authorList>
            <person name="Chaikitkaew S."/>
            <person name="Birkeland N.K."/>
        </authorList>
    </citation>
    <scope>NUCLEOTIDE SEQUENCE</scope>
    <source>
        <strain evidence="1">PL3</strain>
    </source>
</reference>
<comment type="caution">
    <text evidence="1">The sequence shown here is derived from an EMBL/GenBank/DDBJ whole genome shotgun (WGS) entry which is preliminary data.</text>
</comment>
<dbReference type="RefSeq" id="WP_218323338.1">
    <property type="nucleotide sequence ID" value="NZ_JAEEGC010000168.1"/>
</dbReference>
<accession>A0A949U4G1</accession>
<protein>
    <submittedName>
        <fullName evidence="1">Uncharacterized protein</fullName>
    </submittedName>
</protein>